<reference evidence="2" key="1">
    <citation type="journal article" date="2023" name="Plant J.">
        <title>The genome of the king protea, Protea cynaroides.</title>
        <authorList>
            <person name="Chang J."/>
            <person name="Duong T.A."/>
            <person name="Schoeman C."/>
            <person name="Ma X."/>
            <person name="Roodt D."/>
            <person name="Barker N."/>
            <person name="Li Z."/>
            <person name="Van de Peer Y."/>
            <person name="Mizrachi E."/>
        </authorList>
    </citation>
    <scope>NUCLEOTIDE SEQUENCE</scope>
    <source>
        <tissue evidence="2">Young leaves</tissue>
    </source>
</reference>
<dbReference type="Gene3D" id="3.40.50.720">
    <property type="entry name" value="NAD(P)-binding Rossmann-like Domain"/>
    <property type="match status" value="1"/>
</dbReference>
<dbReference type="AlphaFoldDB" id="A0A9Q0KNW3"/>
<dbReference type="InterPro" id="IPR057939">
    <property type="entry name" value="TRF2_HOY1_PH"/>
</dbReference>
<dbReference type="OrthoDB" id="6159439at2759"/>
<dbReference type="Pfam" id="PF00106">
    <property type="entry name" value="adh_short"/>
    <property type="match status" value="1"/>
</dbReference>
<dbReference type="PRINTS" id="PR00081">
    <property type="entry name" value="GDHRDH"/>
</dbReference>
<protein>
    <recommendedName>
        <fullName evidence="1">TRF2/HOY1 PH-like domain-containing protein</fullName>
    </recommendedName>
</protein>
<gene>
    <name evidence="2" type="ORF">NE237_007222</name>
</gene>
<proteinExistence type="predicted"/>
<feature type="domain" description="TRF2/HOY1 PH-like" evidence="1">
    <location>
        <begin position="147"/>
        <end position="264"/>
    </location>
</feature>
<sequence>MDSQNHKHDKIRTLSVSDHWSPPIADLQIKEVRSSNFYVDNSSVSSVMFLGAEGGNVLPIELEIKEESNSRCKRLKLIAPAQQCVYLSIPENSSPLGLTLRKTPSFLDLIESKLSNSSLPCPKYRNEKRADDDADAQQINGKLKASNFPASLLQIGSWVRTSRYEGELVVKFYHAKRKLVWEVLDGGLKSKIEVPWSDIASLKASCITIPQTLEIELMRPPHFFREKNPQPRKHTQWKATTDFTGGQASTFRRHFLQFPQGALQKHYEKLLQLDNRLSSLSKKPYPSLDSLFFGTENLGYEHPDNHALFWVEGQCSDRPVQLLESGITSDSSEKFHCFTLSKTTLHTQYTDLDHVAAASETSSFRSGAGDGGVDYKTPVSIGNSVPSLLVSLPQTLTNFSMPSLSQCHHYMEKAADNVITTGLLSYNFGSSGLHRGKLNSVLNIGSTDDLNSSSWISEIQTDTDPFGLPEDIADTSEIDVNFSNGIFCSGSPGCNVQREIPSNCSELLLGISTAKQFPVFVQEDQGALDEIGEFFGNSISLMISMKRAREIKKNSRMRDFWSALNFVCCVQFWRMAVLWTLALVISYLQLFYRASFLRKSDSYPRCSPPPTRTSTSETNAPTRPLCIITGATSGLGAASAHALSGEGFFVVLAGRSSHLLSKTVEEIKKQDDDAHLKAFQIDLSCLQSIINFKKSLEQWLLDSNMHPSVQVLINNAGILATSRRFTDEGYDQTMGTNYIGAFALTTLLLPLLRNSPVPSRIVNVTSFTHRCVSGKQVDEETLVEKCLSRSKPYPCALMYEYSKFCLLLFSYELHRQLYLKDKSCKVSVFAVDPGVVETNIMREVPSCLSQLAFMVLRLLGLLQSPENGVESIVDATLAPPEASGEYFFGGRGRTVKSSKLSYDRELAEKLWTSSYKLFIESQLVSKDVSRLEH</sequence>
<accession>A0A9Q0KNW3</accession>
<dbReference type="SUPFAM" id="SSF51735">
    <property type="entry name" value="NAD(P)-binding Rossmann-fold domains"/>
    <property type="match status" value="1"/>
</dbReference>
<evidence type="ECO:0000259" key="1">
    <source>
        <dbReference type="Pfam" id="PF24818"/>
    </source>
</evidence>
<dbReference type="PANTHER" id="PTHR33494:SF5">
    <property type="entry name" value="F10A16.6 PROTEIN"/>
    <property type="match status" value="1"/>
</dbReference>
<organism evidence="2 3">
    <name type="scientific">Protea cynaroides</name>
    <dbReference type="NCBI Taxonomy" id="273540"/>
    <lineage>
        <taxon>Eukaryota</taxon>
        <taxon>Viridiplantae</taxon>
        <taxon>Streptophyta</taxon>
        <taxon>Embryophyta</taxon>
        <taxon>Tracheophyta</taxon>
        <taxon>Spermatophyta</taxon>
        <taxon>Magnoliopsida</taxon>
        <taxon>Proteales</taxon>
        <taxon>Proteaceae</taxon>
        <taxon>Protea</taxon>
    </lineage>
</organism>
<dbReference type="InterPro" id="IPR002347">
    <property type="entry name" value="SDR_fam"/>
</dbReference>
<evidence type="ECO:0000313" key="3">
    <source>
        <dbReference type="Proteomes" id="UP001141806"/>
    </source>
</evidence>
<dbReference type="PANTHER" id="PTHR33494">
    <property type="entry name" value="OS02G0793800 PROTEIN"/>
    <property type="match status" value="1"/>
</dbReference>
<keyword evidence="3" id="KW-1185">Reference proteome</keyword>
<name>A0A9Q0KNW3_9MAGN</name>
<comment type="caution">
    <text evidence="2">The sequence shown here is derived from an EMBL/GenBank/DDBJ whole genome shotgun (WGS) entry which is preliminary data.</text>
</comment>
<dbReference type="InterPro" id="IPR036291">
    <property type="entry name" value="NAD(P)-bd_dom_sf"/>
</dbReference>
<dbReference type="Pfam" id="PF24818">
    <property type="entry name" value="PH_TRF2_HOY1"/>
    <property type="match status" value="1"/>
</dbReference>
<dbReference type="EMBL" id="JAMYWD010000004">
    <property type="protein sequence ID" value="KAJ4974048.1"/>
    <property type="molecule type" value="Genomic_DNA"/>
</dbReference>
<dbReference type="Proteomes" id="UP001141806">
    <property type="component" value="Unassembled WGS sequence"/>
</dbReference>
<evidence type="ECO:0000313" key="2">
    <source>
        <dbReference type="EMBL" id="KAJ4974048.1"/>
    </source>
</evidence>